<comment type="catalytic activity">
    <reaction evidence="1">
        <text>ATP + protein L-histidine = ADP + protein N-phospho-L-histidine.</text>
        <dbReference type="EC" id="2.7.13.3"/>
    </reaction>
</comment>
<dbReference type="EMBL" id="FRCS01000009">
    <property type="protein sequence ID" value="SHN43527.1"/>
    <property type="molecule type" value="Genomic_DNA"/>
</dbReference>
<dbReference type="Pfam" id="PF02518">
    <property type="entry name" value="HATPase_c"/>
    <property type="match status" value="1"/>
</dbReference>
<evidence type="ECO:0000256" key="3">
    <source>
        <dbReference type="ARBA" id="ARBA00022553"/>
    </source>
</evidence>
<gene>
    <name evidence="13" type="ORF">SAMN05443668_109213</name>
</gene>
<dbReference type="CDD" id="cd16917">
    <property type="entry name" value="HATPase_UhpB-NarQ-NarX-like"/>
    <property type="match status" value="1"/>
</dbReference>
<evidence type="ECO:0000256" key="1">
    <source>
        <dbReference type="ARBA" id="ARBA00000085"/>
    </source>
</evidence>
<dbReference type="STRING" id="134849.SAMN05443668_109213"/>
<evidence type="ECO:0000256" key="2">
    <source>
        <dbReference type="ARBA" id="ARBA00012438"/>
    </source>
</evidence>
<feature type="domain" description="Histidine kinase/HSP90-like ATPase" evidence="11">
    <location>
        <begin position="358"/>
        <end position="446"/>
    </location>
</feature>
<feature type="region of interest" description="Disordered" evidence="10">
    <location>
        <begin position="61"/>
        <end position="86"/>
    </location>
</feature>
<dbReference type="GO" id="GO:0046983">
    <property type="term" value="F:protein dimerization activity"/>
    <property type="evidence" value="ECO:0007669"/>
    <property type="project" value="InterPro"/>
</dbReference>
<evidence type="ECO:0000313" key="14">
    <source>
        <dbReference type="Proteomes" id="UP000184440"/>
    </source>
</evidence>
<keyword evidence="9" id="KW-0175">Coiled coil</keyword>
<dbReference type="GO" id="GO:0005524">
    <property type="term" value="F:ATP binding"/>
    <property type="evidence" value="ECO:0007669"/>
    <property type="project" value="UniProtKB-KW"/>
</dbReference>
<protein>
    <recommendedName>
        <fullName evidence="2">histidine kinase</fullName>
        <ecNumber evidence="2">2.7.13.3</ecNumber>
    </recommendedName>
</protein>
<dbReference type="PANTHER" id="PTHR24421:SF10">
    <property type="entry name" value="NITRATE_NITRITE SENSOR PROTEIN NARQ"/>
    <property type="match status" value="1"/>
</dbReference>
<dbReference type="GO" id="GO:0000155">
    <property type="term" value="F:phosphorelay sensor kinase activity"/>
    <property type="evidence" value="ECO:0007669"/>
    <property type="project" value="InterPro"/>
</dbReference>
<dbReference type="RefSeq" id="WP_218617800.1">
    <property type="nucleotide sequence ID" value="NZ_FRCS01000009.1"/>
</dbReference>
<keyword evidence="6 13" id="KW-0418">Kinase</keyword>
<dbReference type="Gene3D" id="1.20.5.1930">
    <property type="match status" value="1"/>
</dbReference>
<dbReference type="EC" id="2.7.13.3" evidence="2"/>
<organism evidence="13 14">
    <name type="scientific">Cryptosporangium aurantiacum</name>
    <dbReference type="NCBI Taxonomy" id="134849"/>
    <lineage>
        <taxon>Bacteria</taxon>
        <taxon>Bacillati</taxon>
        <taxon>Actinomycetota</taxon>
        <taxon>Actinomycetes</taxon>
        <taxon>Cryptosporangiales</taxon>
        <taxon>Cryptosporangiaceae</taxon>
        <taxon>Cryptosporangium</taxon>
    </lineage>
</organism>
<dbReference type="AlphaFoldDB" id="A0A1M7RB56"/>
<dbReference type="Pfam" id="PF07730">
    <property type="entry name" value="HisKA_3"/>
    <property type="match status" value="1"/>
</dbReference>
<evidence type="ECO:0000256" key="10">
    <source>
        <dbReference type="SAM" id="MobiDB-lite"/>
    </source>
</evidence>
<dbReference type="InterPro" id="IPR011712">
    <property type="entry name" value="Sig_transdc_His_kin_sub3_dim/P"/>
</dbReference>
<evidence type="ECO:0000259" key="11">
    <source>
        <dbReference type="Pfam" id="PF02518"/>
    </source>
</evidence>
<feature type="coiled-coil region" evidence="9">
    <location>
        <begin position="212"/>
        <end position="239"/>
    </location>
</feature>
<evidence type="ECO:0000259" key="12">
    <source>
        <dbReference type="Pfam" id="PF07730"/>
    </source>
</evidence>
<evidence type="ECO:0000256" key="9">
    <source>
        <dbReference type="SAM" id="Coils"/>
    </source>
</evidence>
<dbReference type="InterPro" id="IPR003594">
    <property type="entry name" value="HATPase_dom"/>
</dbReference>
<evidence type="ECO:0000256" key="4">
    <source>
        <dbReference type="ARBA" id="ARBA00022679"/>
    </source>
</evidence>
<keyword evidence="14" id="KW-1185">Reference proteome</keyword>
<evidence type="ECO:0000256" key="6">
    <source>
        <dbReference type="ARBA" id="ARBA00022777"/>
    </source>
</evidence>
<evidence type="ECO:0000256" key="5">
    <source>
        <dbReference type="ARBA" id="ARBA00022741"/>
    </source>
</evidence>
<keyword evidence="3" id="KW-0597">Phosphoprotein</keyword>
<keyword evidence="4" id="KW-0808">Transferase</keyword>
<dbReference type="Gene3D" id="3.30.565.10">
    <property type="entry name" value="Histidine kinase-like ATPase, C-terminal domain"/>
    <property type="match status" value="1"/>
</dbReference>
<dbReference type="PANTHER" id="PTHR24421">
    <property type="entry name" value="NITRATE/NITRITE SENSOR PROTEIN NARX-RELATED"/>
    <property type="match status" value="1"/>
</dbReference>
<evidence type="ECO:0000256" key="7">
    <source>
        <dbReference type="ARBA" id="ARBA00022840"/>
    </source>
</evidence>
<feature type="compositionally biased region" description="Pro residues" evidence="10">
    <location>
        <begin position="72"/>
        <end position="81"/>
    </location>
</feature>
<keyword evidence="8" id="KW-0902">Two-component regulatory system</keyword>
<dbReference type="GO" id="GO:0016020">
    <property type="term" value="C:membrane"/>
    <property type="evidence" value="ECO:0007669"/>
    <property type="project" value="InterPro"/>
</dbReference>
<reference evidence="13 14" key="1">
    <citation type="submission" date="2016-11" db="EMBL/GenBank/DDBJ databases">
        <authorList>
            <person name="Jaros S."/>
            <person name="Januszkiewicz K."/>
            <person name="Wedrychowicz H."/>
        </authorList>
    </citation>
    <scope>NUCLEOTIDE SEQUENCE [LARGE SCALE GENOMIC DNA]</scope>
    <source>
        <strain evidence="13 14">DSM 46144</strain>
    </source>
</reference>
<proteinExistence type="predicted"/>
<name>A0A1M7RB56_9ACTN</name>
<dbReference type="InterPro" id="IPR050482">
    <property type="entry name" value="Sensor_HK_TwoCompSys"/>
</dbReference>
<evidence type="ECO:0000313" key="13">
    <source>
        <dbReference type="EMBL" id="SHN43527.1"/>
    </source>
</evidence>
<accession>A0A1M7RB56</accession>
<dbReference type="InterPro" id="IPR036890">
    <property type="entry name" value="HATPase_C_sf"/>
</dbReference>
<evidence type="ECO:0000256" key="8">
    <source>
        <dbReference type="ARBA" id="ARBA00023012"/>
    </source>
</evidence>
<dbReference type="SUPFAM" id="SSF55874">
    <property type="entry name" value="ATPase domain of HSP90 chaperone/DNA topoisomerase II/histidine kinase"/>
    <property type="match status" value="1"/>
</dbReference>
<keyword evidence="5" id="KW-0547">Nucleotide-binding</keyword>
<feature type="domain" description="Signal transduction histidine kinase subgroup 3 dimerisation and phosphoacceptor" evidence="12">
    <location>
        <begin position="244"/>
        <end position="306"/>
    </location>
</feature>
<keyword evidence="7" id="KW-0067">ATP-binding</keyword>
<sequence>MIQERLRATAGAVRTLTGRALRRSGPLPPLSRHNWLFDLGLAFGLGLIAILTLGEDGPDQPARRVGPDGFEPLPPEPVRPPIEPDETAPWSDWSGQALMCVLIVAPLVFRRRYPLSMLWVVLVTAQFVVDEPELLRLSFYVCVIAAYSAAVYSPYRLPALASLPAAALFYAELQRDAAEPHVAGAFAPVDAVPSNAVPFLILVPIGVAAYGLRSWRSRADAERARAAALEQERAEAVRRATARERARIARELHDVVTHNVSVMVIQAGAARKVLDSAPDQARDALLAVEAGGRAAMTELRHVMGLLTIDTDDAEPDLAPQPGLAQVEPLIDRVRAAGVAVELVVTGAPGPLPEGIDLAAYRVVQEALTNTVKHAAGAPAVVRIDYGADRLWIEVTDAGGLASESHSDGLGQGLIGLRERLAVYGGTLQAGPRIRGGYRVEAVIPLRNADVPRLPVETR</sequence>
<dbReference type="Proteomes" id="UP000184440">
    <property type="component" value="Unassembled WGS sequence"/>
</dbReference>